<evidence type="ECO:0000256" key="3">
    <source>
        <dbReference type="ARBA" id="ARBA00038209"/>
    </source>
</evidence>
<dbReference type="EC" id="5.1.3.14" evidence="4"/>
<evidence type="ECO:0000256" key="2">
    <source>
        <dbReference type="ARBA" id="ARBA00036080"/>
    </source>
</evidence>
<evidence type="ECO:0000259" key="6">
    <source>
        <dbReference type="Pfam" id="PF02350"/>
    </source>
</evidence>
<gene>
    <name evidence="7" type="primary">wecB</name>
    <name evidence="7" type="ORF">RM533_08480</name>
</gene>
<comment type="similarity">
    <text evidence="3 5">Belongs to the UDP-N-acetylglucosamine 2-epimerase family.</text>
</comment>
<dbReference type="NCBIfam" id="TIGR00236">
    <property type="entry name" value="wecB"/>
    <property type="match status" value="1"/>
</dbReference>
<evidence type="ECO:0000256" key="4">
    <source>
        <dbReference type="ARBA" id="ARBA00038858"/>
    </source>
</evidence>
<dbReference type="PANTHER" id="PTHR43174:SF2">
    <property type="entry name" value="UDP-N-ACETYLGLUCOSAMINE 2-EPIMERASE"/>
    <property type="match status" value="1"/>
</dbReference>
<dbReference type="EMBL" id="JAVRHS010000005">
    <property type="protein sequence ID" value="MDT0576221.1"/>
    <property type="molecule type" value="Genomic_DNA"/>
</dbReference>
<dbReference type="CDD" id="cd03786">
    <property type="entry name" value="GTB_UDP-GlcNAc_2-Epimerase"/>
    <property type="match status" value="1"/>
</dbReference>
<keyword evidence="8" id="KW-1185">Reference proteome</keyword>
<keyword evidence="1 5" id="KW-0413">Isomerase</keyword>
<name>A0ABU2ZHY1_9SPHN</name>
<dbReference type="InterPro" id="IPR029767">
    <property type="entry name" value="WecB-like"/>
</dbReference>
<evidence type="ECO:0000313" key="7">
    <source>
        <dbReference type="EMBL" id="MDT0576221.1"/>
    </source>
</evidence>
<evidence type="ECO:0000256" key="5">
    <source>
        <dbReference type="RuleBase" id="RU003513"/>
    </source>
</evidence>
<comment type="catalytic activity">
    <reaction evidence="2">
        <text>UDP-N-acetyl-alpha-D-glucosamine = UDP-N-acetyl-alpha-D-mannosamine</text>
        <dbReference type="Rhea" id="RHEA:17213"/>
        <dbReference type="ChEBI" id="CHEBI:57705"/>
        <dbReference type="ChEBI" id="CHEBI:68623"/>
        <dbReference type="EC" id="5.1.3.14"/>
    </reaction>
</comment>
<feature type="domain" description="UDP-N-acetylglucosamine 2-epimerase" evidence="6">
    <location>
        <begin position="23"/>
        <end position="359"/>
    </location>
</feature>
<proteinExistence type="inferred from homology"/>
<dbReference type="Gene3D" id="3.40.50.2000">
    <property type="entry name" value="Glycogen Phosphorylase B"/>
    <property type="match status" value="2"/>
</dbReference>
<dbReference type="Pfam" id="PF02350">
    <property type="entry name" value="Epimerase_2"/>
    <property type="match status" value="1"/>
</dbReference>
<dbReference type="RefSeq" id="WP_311340787.1">
    <property type="nucleotide sequence ID" value="NZ_JAVRHS010000005.1"/>
</dbReference>
<protein>
    <recommendedName>
        <fullName evidence="4">UDP-N-acetylglucosamine 2-epimerase (non-hydrolyzing)</fullName>
        <ecNumber evidence="4">5.1.3.14</ecNumber>
    </recommendedName>
</protein>
<dbReference type="PANTHER" id="PTHR43174">
    <property type="entry name" value="UDP-N-ACETYLGLUCOSAMINE 2-EPIMERASE"/>
    <property type="match status" value="1"/>
</dbReference>
<sequence length="363" mass="38566">MRILAILGTRPEIIKLVPVILALRNCAGVEVRLCHTGQHQALGLDLLAATGIECDHMLSRETGILLADLFPRLIAETGAVLNTDHPDLVIVQGDTATAAAGALSAFNRSIPIAHVEAGLRSGDLALPWPEEGYRRIISPLARWHFAPTAGAADNLRRENIDPAAIHQTGNTVIDALHLAREMLRSKPALGSEADTVLAALGGAPFALATIHRREQDSDDLRNIGAALCDLAQDIAIVLPAHPRPESRVLIDVVKDHPAIHVVAPFDYFAFIRLLDAARLVLTDSGGIQEEGTALGKPVLVLRSVTERAEAVTAGAAQLVGNDMTAMLQAARQHLADNTDPIPADVFGDGKAAQRIARILNASV</sequence>
<organism evidence="7 8">
    <name type="scientific">Croceicoccus esteveae</name>
    <dbReference type="NCBI Taxonomy" id="3075597"/>
    <lineage>
        <taxon>Bacteria</taxon>
        <taxon>Pseudomonadati</taxon>
        <taxon>Pseudomonadota</taxon>
        <taxon>Alphaproteobacteria</taxon>
        <taxon>Sphingomonadales</taxon>
        <taxon>Erythrobacteraceae</taxon>
        <taxon>Croceicoccus</taxon>
    </lineage>
</organism>
<reference evidence="7 8" key="1">
    <citation type="submission" date="2023-09" db="EMBL/GenBank/DDBJ databases">
        <authorList>
            <person name="Rey-Velasco X."/>
        </authorList>
    </citation>
    <scope>NUCLEOTIDE SEQUENCE [LARGE SCALE GENOMIC DNA]</scope>
    <source>
        <strain evidence="7 8">F390</strain>
    </source>
</reference>
<evidence type="ECO:0000256" key="1">
    <source>
        <dbReference type="ARBA" id="ARBA00023235"/>
    </source>
</evidence>
<dbReference type="SUPFAM" id="SSF53756">
    <property type="entry name" value="UDP-Glycosyltransferase/glycogen phosphorylase"/>
    <property type="match status" value="1"/>
</dbReference>
<dbReference type="Proteomes" id="UP001259803">
    <property type="component" value="Unassembled WGS sequence"/>
</dbReference>
<comment type="caution">
    <text evidence="7">The sequence shown here is derived from an EMBL/GenBank/DDBJ whole genome shotgun (WGS) entry which is preliminary data.</text>
</comment>
<dbReference type="InterPro" id="IPR003331">
    <property type="entry name" value="UDP_GlcNAc_Epimerase_2_dom"/>
</dbReference>
<evidence type="ECO:0000313" key="8">
    <source>
        <dbReference type="Proteomes" id="UP001259803"/>
    </source>
</evidence>
<dbReference type="GO" id="GO:0008761">
    <property type="term" value="F:UDP-N-acetylglucosamine 2-epimerase activity"/>
    <property type="evidence" value="ECO:0007669"/>
    <property type="project" value="UniProtKB-EC"/>
</dbReference>
<accession>A0ABU2ZHY1</accession>